<evidence type="ECO:0000313" key="3">
    <source>
        <dbReference type="EMBL" id="ABW25839.1"/>
    </source>
</evidence>
<dbReference type="STRING" id="329726.AM1_0795"/>
<evidence type="ECO:0000313" key="4">
    <source>
        <dbReference type="Proteomes" id="UP000000268"/>
    </source>
</evidence>
<sequence length="204" mass="23374">MVLARIVTMIGILLGVITVLLQNQSPTLALVFLGMRSQPLPLGLWIAAAVVIGALLSLGLFAILSATPAPSRKARRRSSAQWSPFKRPAKPRTERESYYSGYSDWDEPVATEWNTQPADSFFDDGPEYYDDPVDYLEEEDYDDPTPPWEKRDSAYSYSYRDPEFAQQSSQRESVFDAEYRVIKPPQRPKVDDDWDEFDDSYRED</sequence>
<feature type="region of interest" description="Disordered" evidence="1">
    <location>
        <begin position="161"/>
        <end position="204"/>
    </location>
</feature>
<evidence type="ECO:0000256" key="1">
    <source>
        <dbReference type="SAM" id="MobiDB-lite"/>
    </source>
</evidence>
<reference evidence="3 4" key="1">
    <citation type="journal article" date="2008" name="Proc. Natl. Acad. Sci. U.S.A.">
        <title>Niche adaptation and genome expansion in the chlorophyll d-producing cyanobacterium Acaryochloris marina.</title>
        <authorList>
            <person name="Swingley W.D."/>
            <person name="Chen M."/>
            <person name="Cheung P.C."/>
            <person name="Conrad A.L."/>
            <person name="Dejesa L.C."/>
            <person name="Hao J."/>
            <person name="Honchak B.M."/>
            <person name="Karbach L.E."/>
            <person name="Kurdoglu A."/>
            <person name="Lahiri S."/>
            <person name="Mastrian S.D."/>
            <person name="Miyashita H."/>
            <person name="Page L."/>
            <person name="Ramakrishna P."/>
            <person name="Satoh S."/>
            <person name="Sattley W.M."/>
            <person name="Shimada Y."/>
            <person name="Taylor H.L."/>
            <person name="Tomo T."/>
            <person name="Tsuchiya T."/>
            <person name="Wang Z.T."/>
            <person name="Raymond J."/>
            <person name="Mimuro M."/>
            <person name="Blankenship R.E."/>
            <person name="Touchman J.W."/>
        </authorList>
    </citation>
    <scope>NUCLEOTIDE SEQUENCE [LARGE SCALE GENOMIC DNA]</scope>
    <source>
        <strain evidence="4">MBIC 11017</strain>
    </source>
</reference>
<keyword evidence="2" id="KW-1133">Transmembrane helix</keyword>
<feature type="transmembrane region" description="Helical" evidence="2">
    <location>
        <begin position="45"/>
        <end position="67"/>
    </location>
</feature>
<dbReference type="OrthoDB" id="428681at2"/>
<name>B0CFF2_ACAM1</name>
<accession>B0CFF2</accession>
<evidence type="ECO:0008006" key="5">
    <source>
        <dbReference type="Google" id="ProtNLM"/>
    </source>
</evidence>
<protein>
    <recommendedName>
        <fullName evidence="5">Lipopolysaccharide assembly protein A domain-containing protein</fullName>
    </recommendedName>
</protein>
<dbReference type="EMBL" id="CP000828">
    <property type="protein sequence ID" value="ABW25839.1"/>
    <property type="molecule type" value="Genomic_DNA"/>
</dbReference>
<gene>
    <name evidence="3" type="ordered locus">AM1_0795</name>
</gene>
<proteinExistence type="predicted"/>
<dbReference type="Proteomes" id="UP000000268">
    <property type="component" value="Chromosome"/>
</dbReference>
<evidence type="ECO:0000256" key="2">
    <source>
        <dbReference type="SAM" id="Phobius"/>
    </source>
</evidence>
<keyword evidence="2" id="KW-0472">Membrane</keyword>
<keyword evidence="2" id="KW-0812">Transmembrane</keyword>
<dbReference type="KEGG" id="amr:AM1_0795"/>
<keyword evidence="4" id="KW-1185">Reference proteome</keyword>
<dbReference type="RefSeq" id="WP_012161422.1">
    <property type="nucleotide sequence ID" value="NC_009925.1"/>
</dbReference>
<organism evidence="3 4">
    <name type="scientific">Acaryochloris marina (strain MBIC 11017)</name>
    <dbReference type="NCBI Taxonomy" id="329726"/>
    <lineage>
        <taxon>Bacteria</taxon>
        <taxon>Bacillati</taxon>
        <taxon>Cyanobacteriota</taxon>
        <taxon>Cyanophyceae</taxon>
        <taxon>Acaryochloridales</taxon>
        <taxon>Acaryochloridaceae</taxon>
        <taxon>Acaryochloris</taxon>
    </lineage>
</organism>
<dbReference type="AlphaFoldDB" id="B0CFF2"/>
<dbReference type="HOGENOM" id="CLU_1413097_0_0_3"/>